<dbReference type="SUPFAM" id="SSF51445">
    <property type="entry name" value="(Trans)glycosidases"/>
    <property type="match status" value="1"/>
</dbReference>
<dbReference type="EMBL" id="CP015101">
    <property type="protein sequence ID" value="ASJ04607.1"/>
    <property type="molecule type" value="Genomic_DNA"/>
</dbReference>
<dbReference type="InterPro" id="IPR016063">
    <property type="entry name" value="TM1410_Glycdase"/>
</dbReference>
<dbReference type="NCBIfam" id="TIGR01370">
    <property type="entry name" value="MJ1477/TM1410 family putative glycoside hydrolase"/>
    <property type="match status" value="1"/>
</dbReference>
<dbReference type="Pfam" id="PF03537">
    <property type="entry name" value="Glyco_hydro_114"/>
    <property type="match status" value="1"/>
</dbReference>
<dbReference type="InterPro" id="IPR017853">
    <property type="entry name" value="GH"/>
</dbReference>
<feature type="domain" description="Glycoside-hydrolase family GH114 TIM-barrel" evidence="2">
    <location>
        <begin position="92"/>
        <end position="353"/>
    </location>
</feature>
<dbReference type="InterPro" id="IPR013785">
    <property type="entry name" value="Aldolase_TIM"/>
</dbReference>
<feature type="compositionally biased region" description="Low complexity" evidence="1">
    <location>
        <begin position="59"/>
        <end position="70"/>
    </location>
</feature>
<evidence type="ECO:0000313" key="3">
    <source>
        <dbReference type="EMBL" id="ASJ04607.1"/>
    </source>
</evidence>
<protein>
    <recommendedName>
        <fullName evidence="2">Glycoside-hydrolase family GH114 TIM-barrel domain-containing protein</fullName>
    </recommendedName>
</protein>
<dbReference type="PANTHER" id="PTHR35882:SF1">
    <property type="match status" value="1"/>
</dbReference>
<evidence type="ECO:0000313" key="4">
    <source>
        <dbReference type="Proteomes" id="UP000250272"/>
    </source>
</evidence>
<dbReference type="Proteomes" id="UP000250272">
    <property type="component" value="Chromosome"/>
</dbReference>
<feature type="region of interest" description="Disordered" evidence="1">
    <location>
        <begin position="25"/>
        <end position="81"/>
    </location>
</feature>
<dbReference type="KEGG" id="tbs:A3L01_04190"/>
<dbReference type="PROSITE" id="PS51257">
    <property type="entry name" value="PROKAR_LIPOPROTEIN"/>
    <property type="match status" value="1"/>
</dbReference>
<proteinExistence type="predicted"/>
<name>A0A2Z2MDK6_9EURY</name>
<dbReference type="RefSeq" id="WP_088864626.1">
    <property type="nucleotide sequence ID" value="NZ_CP015101.1"/>
</dbReference>
<dbReference type="PRINTS" id="PR01545">
    <property type="entry name" value="THEMAYE10DUF"/>
</dbReference>
<dbReference type="AlphaFoldDB" id="A0A2Z2MDK6"/>
<feature type="compositionally biased region" description="Low complexity" evidence="1">
    <location>
        <begin position="31"/>
        <end position="51"/>
    </location>
</feature>
<evidence type="ECO:0000259" key="2">
    <source>
        <dbReference type="Pfam" id="PF03537"/>
    </source>
</evidence>
<dbReference type="OrthoDB" id="124346at2157"/>
<dbReference type="InterPro" id="IPR016062">
    <property type="entry name" value="TM1410-rel"/>
</dbReference>
<organism evidence="3 4">
    <name type="scientific">Thermococcus barossii</name>
    <dbReference type="NCBI Taxonomy" id="54077"/>
    <lineage>
        <taxon>Archaea</taxon>
        <taxon>Methanobacteriati</taxon>
        <taxon>Methanobacteriota</taxon>
        <taxon>Thermococci</taxon>
        <taxon>Thermococcales</taxon>
        <taxon>Thermococcaceae</taxon>
        <taxon>Thermococcus</taxon>
    </lineage>
</organism>
<dbReference type="InterPro" id="IPR004352">
    <property type="entry name" value="GH114_TIM-barrel"/>
</dbReference>
<evidence type="ECO:0000256" key="1">
    <source>
        <dbReference type="SAM" id="MobiDB-lite"/>
    </source>
</evidence>
<accession>A0A2Z2MDK6</accession>
<gene>
    <name evidence="3" type="ORF">A3L01_04190</name>
</gene>
<keyword evidence="4" id="KW-1185">Reference proteome</keyword>
<sequence length="366" mass="41285">MRSVGVMFLSLLIVLASACLSNAPAGEKTGTTSVPSPHTPETTPSSPPALSNATSPKISQQNVTSTTQTTPKRENSSQIQHKRTLNLSSVRSWAYWLQNASPEVIAKSGFDLIVMDYSRDGGDETAYTREEIAGIKRAGVIPIAYISIGEAADYRFYWNESWKTEPPDWLGPENPEWEGNYAVKYWEEGWRRIVFEYLDRIIAQGFRGVYLDKVDEYWFWAENGYDENWTAGQMIEFILQIANYARSKAGEDFIVIPQNGEWLLNYDNGSLLKTVSGWASEDVFYDGLKPSLWTDEKVPLLDRVVKAGKVVLVVDYLDDGTRSGEDLARILDFIEKARERGYVPYAALEDRELDELNVIPGVQPPR</sequence>
<reference evidence="3 4" key="1">
    <citation type="submission" date="2016-04" db="EMBL/GenBank/DDBJ databases">
        <title>Complete genome sequence of Thermococcus barossii type strain SHCK-94.</title>
        <authorList>
            <person name="Oger P.M."/>
        </authorList>
    </citation>
    <scope>NUCLEOTIDE SEQUENCE [LARGE SCALE GENOMIC DNA]</scope>
    <source>
        <strain evidence="3 4">SHCK-94</strain>
    </source>
</reference>
<dbReference type="Gene3D" id="3.20.20.70">
    <property type="entry name" value="Aldolase class I"/>
    <property type="match status" value="1"/>
</dbReference>
<dbReference type="GeneID" id="33325943"/>
<dbReference type="PANTHER" id="PTHR35882">
    <property type="entry name" value="PELA"/>
    <property type="match status" value="1"/>
</dbReference>